<organism evidence="12 13">
    <name type="scientific">Schistosoma bovis</name>
    <name type="common">Blood fluke</name>
    <dbReference type="NCBI Taxonomy" id="6184"/>
    <lineage>
        <taxon>Eukaryota</taxon>
        <taxon>Metazoa</taxon>
        <taxon>Spiralia</taxon>
        <taxon>Lophotrochozoa</taxon>
        <taxon>Platyhelminthes</taxon>
        <taxon>Trematoda</taxon>
        <taxon>Digenea</taxon>
        <taxon>Strigeidida</taxon>
        <taxon>Schistosomatoidea</taxon>
        <taxon>Schistosomatidae</taxon>
        <taxon>Schistosoma</taxon>
    </lineage>
</organism>
<dbReference type="STRING" id="6184.A0A430QSD0"/>
<comment type="subcellular location">
    <subcellularLocation>
        <location evidence="1">Membrane</location>
        <topology evidence="1">Single-pass membrane protein</topology>
    </subcellularLocation>
</comment>
<keyword evidence="4 8" id="KW-0106">Calcium</keyword>
<feature type="domain" description="Cadherin" evidence="11">
    <location>
        <begin position="436"/>
        <end position="567"/>
    </location>
</feature>
<dbReference type="AlphaFoldDB" id="A0A430QSD0"/>
<evidence type="ECO:0000256" key="10">
    <source>
        <dbReference type="SAM" id="Phobius"/>
    </source>
</evidence>
<dbReference type="Proteomes" id="UP000290809">
    <property type="component" value="Unassembled WGS sequence"/>
</dbReference>
<feature type="non-terminal residue" evidence="12">
    <location>
        <position position="1079"/>
    </location>
</feature>
<feature type="region of interest" description="Disordered" evidence="9">
    <location>
        <begin position="483"/>
        <end position="503"/>
    </location>
</feature>
<dbReference type="GO" id="GO:0005509">
    <property type="term" value="F:calcium ion binding"/>
    <property type="evidence" value="ECO:0007669"/>
    <property type="project" value="UniProtKB-UniRule"/>
</dbReference>
<dbReference type="GO" id="GO:0007156">
    <property type="term" value="P:homophilic cell adhesion via plasma membrane adhesion molecules"/>
    <property type="evidence" value="ECO:0007669"/>
    <property type="project" value="InterPro"/>
</dbReference>
<evidence type="ECO:0000256" key="5">
    <source>
        <dbReference type="ARBA" id="ARBA00022989"/>
    </source>
</evidence>
<dbReference type="PROSITE" id="PS50268">
    <property type="entry name" value="CADHERIN_2"/>
    <property type="match status" value="5"/>
</dbReference>
<evidence type="ECO:0000259" key="11">
    <source>
        <dbReference type="PROSITE" id="PS50268"/>
    </source>
</evidence>
<feature type="region of interest" description="Disordered" evidence="9">
    <location>
        <begin position="308"/>
        <end position="342"/>
    </location>
</feature>
<dbReference type="CDD" id="cd11304">
    <property type="entry name" value="Cadherin_repeat"/>
    <property type="match status" value="4"/>
</dbReference>
<feature type="compositionally biased region" description="Acidic residues" evidence="9">
    <location>
        <begin position="322"/>
        <end position="339"/>
    </location>
</feature>
<keyword evidence="13" id="KW-1185">Reference proteome</keyword>
<reference evidence="12 13" key="1">
    <citation type="journal article" date="2019" name="PLoS Pathog.">
        <title>Genome sequence of the bovine parasite Schistosoma bovis Tanzania.</title>
        <authorList>
            <person name="Oey H."/>
            <person name="Zakrzewski M."/>
            <person name="Gobert G."/>
            <person name="Gravermann K."/>
            <person name="Stoye J."/>
            <person name="Jones M."/>
            <person name="Mcmanus D."/>
            <person name="Krause L."/>
        </authorList>
    </citation>
    <scope>NUCLEOTIDE SEQUENCE [LARGE SCALE GENOMIC DNA]</scope>
    <source>
        <strain evidence="12 13">TAN1997</strain>
    </source>
</reference>
<dbReference type="EMBL" id="QMKO01001437">
    <property type="protein sequence ID" value="RTG90602.1"/>
    <property type="molecule type" value="Genomic_DNA"/>
</dbReference>
<dbReference type="InterPro" id="IPR015919">
    <property type="entry name" value="Cadherin-like_sf"/>
</dbReference>
<dbReference type="PRINTS" id="PR00205">
    <property type="entry name" value="CADHERIN"/>
</dbReference>
<evidence type="ECO:0000256" key="7">
    <source>
        <dbReference type="ARBA" id="ARBA00023180"/>
    </source>
</evidence>
<proteinExistence type="predicted"/>
<comment type="caution">
    <text evidence="12">The sequence shown here is derived from an EMBL/GenBank/DDBJ whole genome shotgun (WGS) entry which is preliminary data.</text>
</comment>
<accession>A0A430QSD0</accession>
<keyword evidence="3" id="KW-0677">Repeat</keyword>
<evidence type="ECO:0000256" key="2">
    <source>
        <dbReference type="ARBA" id="ARBA00022692"/>
    </source>
</evidence>
<dbReference type="PROSITE" id="PS00232">
    <property type="entry name" value="CADHERIN_1"/>
    <property type="match status" value="4"/>
</dbReference>
<dbReference type="Pfam" id="PF00028">
    <property type="entry name" value="Cadherin"/>
    <property type="match status" value="2"/>
</dbReference>
<feature type="transmembrane region" description="Helical" evidence="10">
    <location>
        <begin position="876"/>
        <end position="899"/>
    </location>
</feature>
<evidence type="ECO:0000256" key="1">
    <source>
        <dbReference type="ARBA" id="ARBA00004167"/>
    </source>
</evidence>
<dbReference type="PANTHER" id="PTHR24028:SF146">
    <property type="entry name" value="CADHERIN 96CB, ISOFORM D-RELATED"/>
    <property type="match status" value="1"/>
</dbReference>
<evidence type="ECO:0000256" key="6">
    <source>
        <dbReference type="ARBA" id="ARBA00023136"/>
    </source>
</evidence>
<dbReference type="Gene3D" id="2.60.40.60">
    <property type="entry name" value="Cadherins"/>
    <property type="match status" value="5"/>
</dbReference>
<dbReference type="FunFam" id="2.60.40.60:FF:000092">
    <property type="entry name" value="Protocadherin 8"/>
    <property type="match status" value="1"/>
</dbReference>
<dbReference type="InterPro" id="IPR020894">
    <property type="entry name" value="Cadherin_CS"/>
</dbReference>
<name>A0A430QSD0_SCHBO</name>
<dbReference type="InterPro" id="IPR002126">
    <property type="entry name" value="Cadherin-like_dom"/>
</dbReference>
<feature type="domain" description="Cadherin" evidence="11">
    <location>
        <begin position="569"/>
        <end position="708"/>
    </location>
</feature>
<evidence type="ECO:0000256" key="8">
    <source>
        <dbReference type="PROSITE-ProRule" id="PRU00043"/>
    </source>
</evidence>
<feature type="domain" description="Cadherin" evidence="11">
    <location>
        <begin position="69"/>
        <end position="165"/>
    </location>
</feature>
<evidence type="ECO:0000313" key="13">
    <source>
        <dbReference type="Proteomes" id="UP000290809"/>
    </source>
</evidence>
<evidence type="ECO:0000256" key="3">
    <source>
        <dbReference type="ARBA" id="ARBA00022737"/>
    </source>
</evidence>
<feature type="domain" description="Cadherin" evidence="11">
    <location>
        <begin position="728"/>
        <end position="864"/>
    </location>
</feature>
<keyword evidence="7" id="KW-0325">Glycoprotein</keyword>
<dbReference type="GO" id="GO:0005886">
    <property type="term" value="C:plasma membrane"/>
    <property type="evidence" value="ECO:0007669"/>
    <property type="project" value="InterPro"/>
</dbReference>
<keyword evidence="6 10" id="KW-0472">Membrane</keyword>
<keyword evidence="2 10" id="KW-0812">Transmembrane</keyword>
<dbReference type="PANTHER" id="PTHR24028">
    <property type="entry name" value="CADHERIN-87A"/>
    <property type="match status" value="1"/>
</dbReference>
<evidence type="ECO:0000256" key="4">
    <source>
        <dbReference type="ARBA" id="ARBA00022837"/>
    </source>
</evidence>
<evidence type="ECO:0000313" key="12">
    <source>
        <dbReference type="EMBL" id="RTG90602.1"/>
    </source>
</evidence>
<dbReference type="InterPro" id="IPR050174">
    <property type="entry name" value="Protocadherin/Cadherin-CA"/>
</dbReference>
<protein>
    <submittedName>
        <fullName evidence="12">Protocadherin delta 1</fullName>
    </submittedName>
</protein>
<keyword evidence="5 10" id="KW-1133">Transmembrane helix</keyword>
<evidence type="ECO:0000256" key="9">
    <source>
        <dbReference type="SAM" id="MobiDB-lite"/>
    </source>
</evidence>
<feature type="domain" description="Cadherin" evidence="11">
    <location>
        <begin position="169"/>
        <end position="279"/>
    </location>
</feature>
<dbReference type="SUPFAM" id="SSF49313">
    <property type="entry name" value="Cadherin-like"/>
    <property type="match status" value="4"/>
</dbReference>
<sequence length="1079" mass="124838">MKLNESNEQQTMIQLHIRINDANDNPPRFISTNMMKYDSLNGSQQLLNRPFIIYIREGDTNGFEGLPIASDADSELNGIVMYKLIEYTNNGDPVKEPRLNITMTYDHIHSTNPKFILLRSLDYENIDDREIYATFYAIDGGDPSLTGSLSIIVRLLDINDNPPVIKQSTKAEQYITLPENTTLDNKPFYIVNATDADSSENSRLIYSFSPLANSLIPMKFHIDSINGAITTREPLDYEVYSERQFLLPIVVKDSGSPPLSCTTLISIQIKDINDNIPTLMIQENITIPEGNIFTRPIIRFYNKDEDEDNQKQKKSYNMNEIVCDEGDGDGDDDNDDDGGESTHLQDKELLASQDYLRLHPVSDTVFFIFTKGIFDYEQIQYASLLIDCYDLADIEPFNKVNFSLQHFHEKDLLKHPYRFRITAAISDQNDNIPIFKQSKYSIQIPEHLSDVSYIAEMKAYDLDKGEYGQLTYQLKSITFNYIDDHDPDHDEEDPDHSKYSRHPQEYEQPFEIHPLNGIITVLHNHLLDREQIEYFYLTILAKDKGNFTTHTQLIIQLIDINDHSPILYNNNHINIDFQENQKINTFIDFTHLIDLDKDSRNSMIHLLLDNIPSINNQSIDHQYNHYIKIIPDINFHYKQINQKELMNEYELKAILINQLIIDREKINKIFYQIITYNTDNNNNLKSINSITYTLTINILDENDNIPICIYPMHNSIIGDYDPDPDHDSDPDHSIMIYTNTPIYTFVIQLKGYDPDHGLNGTILYQLNPLTNGSQYFYLEKSNGKLYTNWFMDSAYDSTMFNMDTNPSYDPPIEGIYHIKISLKDMGIPTLSSNETQFFIKIHSFNPSIINNQSIIHSNNKTMTFWLSNHHPHQNKFLWILLIISMILLIIIISSIMIWIQSYCKQKFNHPIIISTTTTTKNHDQSLKKPYLISCLSTNKKYQYSSKINNHNNQSIWPDTNTIHQSINDHLNVNTTTSSDTTINTTFNDPFDYTNHLHTNPICSLPFPYDTGNHSNNNNTNDYYYNNNQLIGQKFTSFNTSNLSTNHLNSSMNGTLTNDHLNHGVYIQSSSLRRTIGNSI</sequence>
<gene>
    <name evidence="12" type="ORF">DC041_0010844</name>
</gene>
<dbReference type="SMART" id="SM00112">
    <property type="entry name" value="CA"/>
    <property type="match status" value="3"/>
</dbReference>